<dbReference type="InterPro" id="IPR022830">
    <property type="entry name" value="Indigdn_synthA-like"/>
</dbReference>
<dbReference type="GO" id="GO:0005737">
    <property type="term" value="C:cytoplasm"/>
    <property type="evidence" value="ECO:0007669"/>
    <property type="project" value="TreeGrafter"/>
</dbReference>
<feature type="binding site" evidence="6">
    <location>
        <position position="111"/>
    </location>
    <ligand>
        <name>substrate</name>
    </ligand>
</feature>
<evidence type="ECO:0000256" key="5">
    <source>
        <dbReference type="ARBA" id="ARBA00023295"/>
    </source>
</evidence>
<dbReference type="GO" id="GO:0046113">
    <property type="term" value="P:nucleobase catabolic process"/>
    <property type="evidence" value="ECO:0007669"/>
    <property type="project" value="UniProtKB-UniRule"/>
</dbReference>
<comment type="subunit">
    <text evidence="6">Homotrimer.</text>
</comment>
<dbReference type="HAMAP" id="MF_01876">
    <property type="entry name" value="PsiMP_glycosidase"/>
    <property type="match status" value="1"/>
</dbReference>
<keyword evidence="2 6" id="KW-0378">Hydrolase</keyword>
<dbReference type="Gene3D" id="3.40.1790.10">
    <property type="entry name" value="Indigoidine synthase domain"/>
    <property type="match status" value="1"/>
</dbReference>
<dbReference type="Proteomes" id="UP000467124">
    <property type="component" value="Unassembled WGS sequence"/>
</dbReference>
<evidence type="ECO:0000256" key="4">
    <source>
        <dbReference type="ARBA" id="ARBA00023239"/>
    </source>
</evidence>
<accession>A0A7K2IYA4</accession>
<keyword evidence="1 6" id="KW-0479">Metal-binding</keyword>
<name>A0A7K2IYA4_9ACTN</name>
<keyword evidence="4 6" id="KW-0456">Lyase</keyword>
<keyword evidence="5 6" id="KW-0326">Glycosidase</keyword>
<proteinExistence type="inferred from homology"/>
<feature type="binding site" evidence="6">
    <location>
        <position position="143"/>
    </location>
    <ligand>
        <name>Mn(2+)</name>
        <dbReference type="ChEBI" id="CHEBI:29035"/>
    </ligand>
</feature>
<comment type="catalytic activity">
    <reaction evidence="6">
        <text>D-ribose 5-phosphate + uracil = psi-UMP + H2O</text>
        <dbReference type="Rhea" id="RHEA:18337"/>
        <dbReference type="ChEBI" id="CHEBI:15377"/>
        <dbReference type="ChEBI" id="CHEBI:17568"/>
        <dbReference type="ChEBI" id="CHEBI:58380"/>
        <dbReference type="ChEBI" id="CHEBI:78346"/>
        <dbReference type="EC" id="4.2.1.70"/>
    </reaction>
</comment>
<organism evidence="7 8">
    <name type="scientific">Nocardiopsis alba</name>
    <dbReference type="NCBI Taxonomy" id="53437"/>
    <lineage>
        <taxon>Bacteria</taxon>
        <taxon>Bacillati</taxon>
        <taxon>Actinomycetota</taxon>
        <taxon>Actinomycetes</taxon>
        <taxon>Streptosporangiales</taxon>
        <taxon>Nocardiopsidaceae</taxon>
        <taxon>Nocardiopsis</taxon>
    </lineage>
</organism>
<reference evidence="7 8" key="1">
    <citation type="journal article" date="2019" name="Nat. Commun.">
        <title>The antimicrobial potential of Streptomyces from insect microbiomes.</title>
        <authorList>
            <person name="Chevrette M.G."/>
            <person name="Carlson C.M."/>
            <person name="Ortega H.E."/>
            <person name="Thomas C."/>
            <person name="Ananiev G.E."/>
            <person name="Barns K.J."/>
            <person name="Book A.J."/>
            <person name="Cagnazzo J."/>
            <person name="Carlos C."/>
            <person name="Flanigan W."/>
            <person name="Grubbs K.J."/>
            <person name="Horn H.A."/>
            <person name="Hoffmann F.M."/>
            <person name="Klassen J.L."/>
            <person name="Knack J.J."/>
            <person name="Lewin G.R."/>
            <person name="McDonald B.R."/>
            <person name="Muller L."/>
            <person name="Melo W.G.P."/>
            <person name="Pinto-Tomas A.A."/>
            <person name="Schmitz A."/>
            <person name="Wendt-Pienkowski E."/>
            <person name="Wildman S."/>
            <person name="Zhao M."/>
            <person name="Zhang F."/>
            <person name="Bugni T.S."/>
            <person name="Andes D.R."/>
            <person name="Pupo M.T."/>
            <person name="Currie C.R."/>
        </authorList>
    </citation>
    <scope>NUCLEOTIDE SEQUENCE [LARGE SCALE GENOMIC DNA]</scope>
    <source>
        <strain evidence="7 8">SID5840</strain>
    </source>
</reference>
<feature type="active site" description="Nucleophile" evidence="6">
    <location>
        <position position="164"/>
    </location>
</feature>
<feature type="binding site" evidence="6">
    <location>
        <position position="91"/>
    </location>
    <ligand>
        <name>substrate</name>
    </ligand>
</feature>
<protein>
    <recommendedName>
        <fullName evidence="6">Pseudouridine-5'-phosphate glycosidase</fullName>
        <shortName evidence="6">PsiMP glycosidase</shortName>
        <ecNumber evidence="6">4.2.1.70</ecNumber>
    </recommendedName>
</protein>
<dbReference type="EC" id="4.2.1.70" evidence="6"/>
<gene>
    <name evidence="6" type="primary">psuG</name>
    <name evidence="7" type="ORF">GTW20_22455</name>
</gene>
<feature type="active site" description="Proton donor" evidence="6">
    <location>
        <position position="31"/>
    </location>
</feature>
<evidence type="ECO:0000256" key="1">
    <source>
        <dbReference type="ARBA" id="ARBA00022723"/>
    </source>
</evidence>
<comment type="caution">
    <text evidence="7">The sequence shown here is derived from an EMBL/GenBank/DDBJ whole genome shotgun (WGS) entry which is preliminary data.</text>
</comment>
<comment type="function">
    <text evidence="6">Catalyzes the reversible cleavage of pseudouridine 5'-phosphate (PsiMP) to ribose 5-phosphate and uracil. Functions biologically in the cleavage direction, as part of a pseudouridine degradation pathway.</text>
</comment>
<dbReference type="AlphaFoldDB" id="A0A7K2IYA4"/>
<comment type="cofactor">
    <cofactor evidence="6">
        <name>Mn(2+)</name>
        <dbReference type="ChEBI" id="CHEBI:29035"/>
    </cofactor>
    <text evidence="6">Binds 1 Mn(2+) ion per subunit.</text>
</comment>
<dbReference type="GO" id="GO:0004730">
    <property type="term" value="F:pseudouridylate synthase activity"/>
    <property type="evidence" value="ECO:0007669"/>
    <property type="project" value="UniProtKB-UniRule"/>
</dbReference>
<dbReference type="EMBL" id="WWHY01000001">
    <property type="protein sequence ID" value="MYR34942.1"/>
    <property type="molecule type" value="Genomic_DNA"/>
</dbReference>
<keyword evidence="3 6" id="KW-0464">Manganese</keyword>
<comment type="similarity">
    <text evidence="6">Belongs to the pseudouridine-5'-phosphate glycosidase family.</text>
</comment>
<dbReference type="PANTHER" id="PTHR42909:SF1">
    <property type="entry name" value="CARBOHYDRATE KINASE PFKB DOMAIN-CONTAINING PROTEIN"/>
    <property type="match status" value="1"/>
</dbReference>
<dbReference type="InterPro" id="IPR007342">
    <property type="entry name" value="PsuG"/>
</dbReference>
<dbReference type="GO" id="GO:0016798">
    <property type="term" value="F:hydrolase activity, acting on glycosyl bonds"/>
    <property type="evidence" value="ECO:0007669"/>
    <property type="project" value="UniProtKB-KW"/>
</dbReference>
<evidence type="ECO:0000256" key="3">
    <source>
        <dbReference type="ARBA" id="ARBA00023211"/>
    </source>
</evidence>
<feature type="binding site" evidence="6">
    <location>
        <begin position="145"/>
        <end position="147"/>
    </location>
    <ligand>
        <name>substrate</name>
    </ligand>
</feature>
<sequence length="320" mass="33270">MDMNSPDRSAVIVSDEVRAAVESREAVVAMETSVVAGGTYPNNLETALAVDRCAREEGAVPARVAVIDGALRVGVSDEELERLAKASDDQKISTRDLAMALHGGRTGGTTVSSALIGTVAAGIRVFAVAGIGGVHRGAEVSFDVSTDLTEFTRSPVAVVCAGAKSMLDPALTLEYLETVGVPVIGYRSDDFPGYYTRSTGRPVPHRLDDLAELAGVAHRHWAAVSPSSVVVTHPIEEEWSIDADLLDTLVEEALREAHEAGATGAALTPFVLSAIAKATDGRSARVNRAVLESTTRLAARLAVAETAVRAGASTKATVGS</sequence>
<evidence type="ECO:0000256" key="2">
    <source>
        <dbReference type="ARBA" id="ARBA00022801"/>
    </source>
</evidence>
<dbReference type="SUPFAM" id="SSF110581">
    <property type="entry name" value="Indigoidine synthase A-like"/>
    <property type="match status" value="1"/>
</dbReference>
<evidence type="ECO:0000313" key="8">
    <source>
        <dbReference type="Proteomes" id="UP000467124"/>
    </source>
</evidence>
<dbReference type="Pfam" id="PF04227">
    <property type="entry name" value="Indigoidine_A"/>
    <property type="match status" value="1"/>
</dbReference>
<dbReference type="GO" id="GO:0046872">
    <property type="term" value="F:metal ion binding"/>
    <property type="evidence" value="ECO:0007669"/>
    <property type="project" value="UniProtKB-KW"/>
</dbReference>
<dbReference type="PANTHER" id="PTHR42909">
    <property type="entry name" value="ZGC:136858"/>
    <property type="match status" value="1"/>
</dbReference>
<evidence type="ECO:0000313" key="7">
    <source>
        <dbReference type="EMBL" id="MYR34942.1"/>
    </source>
</evidence>
<evidence type="ECO:0000256" key="6">
    <source>
        <dbReference type="HAMAP-Rule" id="MF_01876"/>
    </source>
</evidence>